<dbReference type="EMBL" id="AMQM01000078">
    <property type="status" value="NOT_ANNOTATED_CDS"/>
    <property type="molecule type" value="Genomic_DNA"/>
</dbReference>
<evidence type="ECO:0000313" key="3">
    <source>
        <dbReference type="Proteomes" id="UP000015101"/>
    </source>
</evidence>
<protein>
    <recommendedName>
        <fullName evidence="4">3-hydroxyacyl-CoA dehydrogenase type-2</fullName>
    </recommendedName>
</protein>
<dbReference type="Gene3D" id="3.40.50.720">
    <property type="entry name" value="NAD(P)-binding Rossmann-like Domain"/>
    <property type="match status" value="1"/>
</dbReference>
<dbReference type="GO" id="GO:0006631">
    <property type="term" value="P:fatty acid metabolic process"/>
    <property type="evidence" value="ECO:0000318"/>
    <property type="project" value="GO_Central"/>
</dbReference>
<dbReference type="PRINTS" id="PR00080">
    <property type="entry name" value="SDRFAMILY"/>
</dbReference>
<dbReference type="GO" id="GO:0008209">
    <property type="term" value="P:androgen metabolic process"/>
    <property type="evidence" value="ECO:0000318"/>
    <property type="project" value="GO_Central"/>
</dbReference>
<sequence>MFLKIKVTSENDVKNLFACIKSKFGKLNVAVNCAGISIAAVVYNQNKDRVHSYEDFIKVLTVNTGGTFNILRLSSQMMAKNEPNSNGERGVIINTASTAAFDGQKGQAAYSASKGAIVGMTLPLARDLSILGIRVVTIAPGLFNTLSLNSLPEKVQSFLANRIPFPSRFGSPDEYAHLVQFIIENHFINGEIIRIDGALRS</sequence>
<dbReference type="SUPFAM" id="SSF51735">
    <property type="entry name" value="NAD(P)-binding Rossmann-fold domains"/>
    <property type="match status" value="1"/>
</dbReference>
<dbReference type="PANTHER" id="PTHR43658:SF8">
    <property type="entry name" value="17-BETA-HYDROXYSTEROID DEHYDROGENASE 14-RELATED"/>
    <property type="match status" value="1"/>
</dbReference>
<dbReference type="PROSITE" id="PS00061">
    <property type="entry name" value="ADH_SHORT"/>
    <property type="match status" value="1"/>
</dbReference>
<dbReference type="OMA" id="RHIFEND"/>
<keyword evidence="1" id="KW-0560">Oxidoreductase</keyword>
<accession>T1FWZ7</accession>
<evidence type="ECO:0000256" key="1">
    <source>
        <dbReference type="ARBA" id="ARBA00023002"/>
    </source>
</evidence>
<dbReference type="Proteomes" id="UP000015101">
    <property type="component" value="Unassembled WGS sequence"/>
</dbReference>
<dbReference type="PANTHER" id="PTHR43658">
    <property type="entry name" value="SHORT-CHAIN DEHYDROGENASE/REDUCTASE"/>
    <property type="match status" value="1"/>
</dbReference>
<dbReference type="AlphaFoldDB" id="T1FWZ7"/>
<dbReference type="InterPro" id="IPR036291">
    <property type="entry name" value="NAD(P)-bd_dom_sf"/>
</dbReference>
<dbReference type="HOGENOM" id="CLU_010194_42_6_1"/>
<organism evidence="2 3">
    <name type="scientific">Helobdella robusta</name>
    <name type="common">Californian leech</name>
    <dbReference type="NCBI Taxonomy" id="6412"/>
    <lineage>
        <taxon>Eukaryota</taxon>
        <taxon>Metazoa</taxon>
        <taxon>Spiralia</taxon>
        <taxon>Lophotrochozoa</taxon>
        <taxon>Annelida</taxon>
        <taxon>Clitellata</taxon>
        <taxon>Hirudinea</taxon>
        <taxon>Rhynchobdellida</taxon>
        <taxon>Glossiphoniidae</taxon>
        <taxon>Helobdella</taxon>
    </lineage>
</organism>
<dbReference type="CTD" id="20213345"/>
<proteinExistence type="predicted"/>
<dbReference type="Pfam" id="PF13561">
    <property type="entry name" value="adh_short_C2"/>
    <property type="match status" value="1"/>
</dbReference>
<gene>
    <name evidence="2" type="primary">20213345</name>
</gene>
<dbReference type="InterPro" id="IPR020904">
    <property type="entry name" value="Sc_DH/Rdtase_CS"/>
</dbReference>
<evidence type="ECO:0000313" key="2">
    <source>
        <dbReference type="EnsemblMetazoa" id="HelroP62336"/>
    </source>
</evidence>
<dbReference type="EMBL" id="AMQM01000079">
    <property type="status" value="NOT_ANNOTATED_CDS"/>
    <property type="molecule type" value="Genomic_DNA"/>
</dbReference>
<dbReference type="EnsemblMetazoa" id="HelroT62336">
    <property type="protein sequence ID" value="HelroP62336"/>
    <property type="gene ID" value="HelroG62336"/>
</dbReference>
<dbReference type="GO" id="GO:0008210">
    <property type="term" value="P:estrogen metabolic process"/>
    <property type="evidence" value="ECO:0000318"/>
    <property type="project" value="GO_Central"/>
</dbReference>
<dbReference type="EMBL" id="AMQM01000080">
    <property type="status" value="NOT_ANNOTATED_CDS"/>
    <property type="molecule type" value="Genomic_DNA"/>
</dbReference>
<dbReference type="InterPro" id="IPR002347">
    <property type="entry name" value="SDR_fam"/>
</dbReference>
<dbReference type="STRING" id="6412.T1FWZ7"/>
<keyword evidence="3" id="KW-1185">Reference proteome</keyword>
<dbReference type="PRINTS" id="PR00081">
    <property type="entry name" value="GDHRDH"/>
</dbReference>
<dbReference type="GO" id="GO:0005739">
    <property type="term" value="C:mitochondrion"/>
    <property type="evidence" value="ECO:0000318"/>
    <property type="project" value="GO_Central"/>
</dbReference>
<evidence type="ECO:0008006" key="4">
    <source>
        <dbReference type="Google" id="ProtNLM"/>
    </source>
</evidence>
<reference evidence="3" key="1">
    <citation type="submission" date="2012-12" db="EMBL/GenBank/DDBJ databases">
        <authorList>
            <person name="Hellsten U."/>
            <person name="Grimwood J."/>
            <person name="Chapman J.A."/>
            <person name="Shapiro H."/>
            <person name="Aerts A."/>
            <person name="Otillar R.P."/>
            <person name="Terry A.Y."/>
            <person name="Boore J.L."/>
            <person name="Simakov O."/>
            <person name="Marletaz F."/>
            <person name="Cho S.-J."/>
            <person name="Edsinger-Gonzales E."/>
            <person name="Havlak P."/>
            <person name="Kuo D.-H."/>
            <person name="Larsson T."/>
            <person name="Lv J."/>
            <person name="Arendt D."/>
            <person name="Savage R."/>
            <person name="Osoegawa K."/>
            <person name="de Jong P."/>
            <person name="Lindberg D.R."/>
            <person name="Seaver E.C."/>
            <person name="Weisblat D.A."/>
            <person name="Putnam N.H."/>
            <person name="Grigoriev I.V."/>
            <person name="Rokhsar D.S."/>
        </authorList>
    </citation>
    <scope>NUCLEOTIDE SEQUENCE</scope>
</reference>
<name>T1FWZ7_HELRO</name>
<dbReference type="eggNOG" id="KOG1199">
    <property type="taxonomic scope" value="Eukaryota"/>
</dbReference>
<dbReference type="KEGG" id="hro:HELRODRAFT_62336"/>
<reference evidence="2" key="3">
    <citation type="submission" date="2015-06" db="UniProtKB">
        <authorList>
            <consortium name="EnsemblMetazoa"/>
        </authorList>
    </citation>
    <scope>IDENTIFICATION</scope>
</reference>
<dbReference type="OrthoDB" id="1274115at2759"/>
<reference evidence="3" key="2">
    <citation type="journal article" date="2013" name="Nature">
        <title>Insights into bilaterian evolution from three spiralian genomes.</title>
        <authorList>
            <person name="Simakov O."/>
            <person name="Marletaz F."/>
            <person name="Cho S.J."/>
            <person name="Edsinger-Gonzales E."/>
            <person name="Havlak P."/>
            <person name="Hellsten U."/>
            <person name="Kuo D.H."/>
            <person name="Larsson T."/>
            <person name="Lv J."/>
            <person name="Arendt D."/>
            <person name="Savage R."/>
            <person name="Osoegawa K."/>
            <person name="de Jong P."/>
            <person name="Grimwood J."/>
            <person name="Chapman J.A."/>
            <person name="Shapiro H."/>
            <person name="Aerts A."/>
            <person name="Otillar R.P."/>
            <person name="Terry A.Y."/>
            <person name="Boore J.L."/>
            <person name="Grigoriev I.V."/>
            <person name="Lindberg D.R."/>
            <person name="Seaver E.C."/>
            <person name="Weisblat D.A."/>
            <person name="Putnam N.H."/>
            <person name="Rokhsar D.S."/>
        </authorList>
    </citation>
    <scope>NUCLEOTIDE SEQUENCE</scope>
</reference>
<dbReference type="GO" id="GO:0004303">
    <property type="term" value="F:estradiol 17-beta-dehydrogenase [NAD(P)+] activity"/>
    <property type="evidence" value="ECO:0000318"/>
    <property type="project" value="GO_Central"/>
</dbReference>
<dbReference type="EMBL" id="AMQM01000081">
    <property type="status" value="NOT_ANNOTATED_CDS"/>
    <property type="molecule type" value="Genomic_DNA"/>
</dbReference>
<dbReference type="EMBL" id="AMQM01000082">
    <property type="status" value="NOT_ANNOTATED_CDS"/>
    <property type="molecule type" value="Genomic_DNA"/>
</dbReference>